<name>A0ABW1MKQ4_9ACTN</name>
<keyword evidence="3" id="KW-0067">ATP-binding</keyword>
<gene>
    <name evidence="3" type="ORF">ACFP4F_17435</name>
</gene>
<dbReference type="Proteomes" id="UP001596139">
    <property type="component" value="Unassembled WGS sequence"/>
</dbReference>
<reference evidence="4" key="1">
    <citation type="journal article" date="2019" name="Int. J. Syst. Evol. Microbiol.">
        <title>The Global Catalogue of Microorganisms (GCM) 10K type strain sequencing project: providing services to taxonomists for standard genome sequencing and annotation.</title>
        <authorList>
            <consortium name="The Broad Institute Genomics Platform"/>
            <consortium name="The Broad Institute Genome Sequencing Center for Infectious Disease"/>
            <person name="Wu L."/>
            <person name="Ma J."/>
        </authorList>
    </citation>
    <scope>NUCLEOTIDE SEQUENCE [LARGE SCALE GENOMIC DNA]</scope>
    <source>
        <strain evidence="4">CGMCC 1.15180</strain>
    </source>
</reference>
<dbReference type="PANTHER" id="PTHR47691:SF3">
    <property type="entry name" value="HTH-TYPE TRANSCRIPTIONAL REGULATOR RV0890C-RELATED"/>
    <property type="match status" value="1"/>
</dbReference>
<dbReference type="EMBL" id="JBHSPX010000004">
    <property type="protein sequence ID" value="MFC6064318.1"/>
    <property type="molecule type" value="Genomic_DNA"/>
</dbReference>
<dbReference type="PRINTS" id="PR00364">
    <property type="entry name" value="DISEASERSIST"/>
</dbReference>
<dbReference type="GO" id="GO:0005524">
    <property type="term" value="F:ATP binding"/>
    <property type="evidence" value="ECO:0007669"/>
    <property type="project" value="UniProtKB-KW"/>
</dbReference>
<evidence type="ECO:0000259" key="2">
    <source>
        <dbReference type="Pfam" id="PF25872"/>
    </source>
</evidence>
<dbReference type="Pfam" id="PF25872">
    <property type="entry name" value="HTH_77"/>
    <property type="match status" value="1"/>
</dbReference>
<feature type="domain" description="NB-ARC" evidence="1">
    <location>
        <begin position="39"/>
        <end position="151"/>
    </location>
</feature>
<keyword evidence="4" id="KW-1185">Reference proteome</keyword>
<evidence type="ECO:0000313" key="3">
    <source>
        <dbReference type="EMBL" id="MFC6064318.1"/>
    </source>
</evidence>
<sequence length="711" mass="76795">MADQVAEERRLGNLPQETSRLVGRQAELAQVARLCGRARLVTVTGVGGVGKTRLARQVAGRLQPRFADGAWLVELSPLRQGGLLPHIIAEALPLVDQTARPMIDVLADYLADRELLLVLDTCEHLTDTCALTVQALARAAPGLRILATSRRTLNVPGEEVLTVEPLPIPETDDPAAAQADAVVLLAERAAEHAPGFKATDADRAELVALSRRLDGLPLAIELAAARLGELSVRELTVRLEDRFAVLGETDEAVGEVRPPWHQALRTAIGWSHQLCSPAERLLWARLSVFAGSFDAESARLVCADAFLATERITDLLAALVDTSILTWQPTGGGERYRMLDTLREYGTGWLRRLGEEEALRHRHRDYYRTLAHRADAAWIGPEQIAWYERITAEHANLRAALDFCLTEGDGHAALDMGGALWFFWFACGFAREGRHYLDRALALDPTPGPARASAMWACGLAAIAQGDTETSLHLGGVFRAAMADEADETPPIAAIYLEGGSLALRGQLPRAAEVLDAVLDLRPVDTRYLGGWLAALAAQAFVHIRLGQYIEAAAVAEEMRVVCVQRDETWARAWGEYTCALAALGLGRTEEAAVHARTALEGKHRLHDSLGTAMAVDVLASVAIASGHAERAARLLGIAEHIWQTLGIPQLGSPDLLAARTACETQARRLLGDDAYQAAFHAGYHTEPDTGITYALTTPDTPPAVPHGVPG</sequence>
<dbReference type="InterPro" id="IPR002182">
    <property type="entry name" value="NB-ARC"/>
</dbReference>
<comment type="caution">
    <text evidence="3">The sequence shown here is derived from an EMBL/GenBank/DDBJ whole genome shotgun (WGS) entry which is preliminary data.</text>
</comment>
<proteinExistence type="predicted"/>
<dbReference type="Gene3D" id="3.40.50.300">
    <property type="entry name" value="P-loop containing nucleotide triphosphate hydrolases"/>
    <property type="match status" value="1"/>
</dbReference>
<dbReference type="InterPro" id="IPR011990">
    <property type="entry name" value="TPR-like_helical_dom_sf"/>
</dbReference>
<evidence type="ECO:0000259" key="1">
    <source>
        <dbReference type="Pfam" id="PF00931"/>
    </source>
</evidence>
<dbReference type="InterPro" id="IPR058852">
    <property type="entry name" value="HTH_77"/>
</dbReference>
<dbReference type="Gene3D" id="1.25.40.10">
    <property type="entry name" value="Tetratricopeptide repeat domain"/>
    <property type="match status" value="1"/>
</dbReference>
<dbReference type="RefSeq" id="WP_051862636.1">
    <property type="nucleotide sequence ID" value="NZ_JBHSPX010000004.1"/>
</dbReference>
<dbReference type="SUPFAM" id="SSF52540">
    <property type="entry name" value="P-loop containing nucleoside triphosphate hydrolases"/>
    <property type="match status" value="1"/>
</dbReference>
<dbReference type="SUPFAM" id="SSF48452">
    <property type="entry name" value="TPR-like"/>
    <property type="match status" value="1"/>
</dbReference>
<dbReference type="PANTHER" id="PTHR47691">
    <property type="entry name" value="REGULATOR-RELATED"/>
    <property type="match status" value="1"/>
</dbReference>
<protein>
    <submittedName>
        <fullName evidence="3">ATP-binding protein</fullName>
    </submittedName>
</protein>
<organism evidence="3 4">
    <name type="scientific">Streptomyces ochraceiscleroticus</name>
    <dbReference type="NCBI Taxonomy" id="47761"/>
    <lineage>
        <taxon>Bacteria</taxon>
        <taxon>Bacillati</taxon>
        <taxon>Actinomycetota</taxon>
        <taxon>Actinomycetes</taxon>
        <taxon>Kitasatosporales</taxon>
        <taxon>Streptomycetaceae</taxon>
        <taxon>Streptomyces</taxon>
    </lineage>
</organism>
<keyword evidence="3" id="KW-0547">Nucleotide-binding</keyword>
<evidence type="ECO:0000313" key="4">
    <source>
        <dbReference type="Proteomes" id="UP001596139"/>
    </source>
</evidence>
<dbReference type="Pfam" id="PF00931">
    <property type="entry name" value="NB-ARC"/>
    <property type="match status" value="1"/>
</dbReference>
<feature type="domain" description="Winged helix-turn-helix" evidence="2">
    <location>
        <begin position="277"/>
        <end position="346"/>
    </location>
</feature>
<dbReference type="InterPro" id="IPR027417">
    <property type="entry name" value="P-loop_NTPase"/>
</dbReference>
<accession>A0ABW1MKQ4</accession>